<reference evidence="2" key="1">
    <citation type="submission" date="2021-02" db="EMBL/GenBank/DDBJ databases">
        <authorList>
            <person name="Dougan E. K."/>
            <person name="Rhodes N."/>
            <person name="Thang M."/>
            <person name="Chan C."/>
        </authorList>
    </citation>
    <scope>NUCLEOTIDE SEQUENCE</scope>
</reference>
<feature type="compositionally biased region" description="Low complexity" evidence="1">
    <location>
        <begin position="198"/>
        <end position="211"/>
    </location>
</feature>
<dbReference type="Proteomes" id="UP000654075">
    <property type="component" value="Unassembled WGS sequence"/>
</dbReference>
<feature type="compositionally biased region" description="Low complexity" evidence="1">
    <location>
        <begin position="81"/>
        <end position="96"/>
    </location>
</feature>
<protein>
    <submittedName>
        <fullName evidence="2">Uncharacterized protein</fullName>
    </submittedName>
</protein>
<evidence type="ECO:0000256" key="1">
    <source>
        <dbReference type="SAM" id="MobiDB-lite"/>
    </source>
</evidence>
<feature type="non-terminal residue" evidence="2">
    <location>
        <position position="317"/>
    </location>
</feature>
<dbReference type="AlphaFoldDB" id="A0A813DFA9"/>
<evidence type="ECO:0000313" key="2">
    <source>
        <dbReference type="EMBL" id="CAE8587320.1"/>
    </source>
</evidence>
<feature type="region of interest" description="Disordered" evidence="1">
    <location>
        <begin position="188"/>
        <end position="211"/>
    </location>
</feature>
<organism evidence="2 3">
    <name type="scientific">Polarella glacialis</name>
    <name type="common">Dinoflagellate</name>
    <dbReference type="NCBI Taxonomy" id="89957"/>
    <lineage>
        <taxon>Eukaryota</taxon>
        <taxon>Sar</taxon>
        <taxon>Alveolata</taxon>
        <taxon>Dinophyceae</taxon>
        <taxon>Suessiales</taxon>
        <taxon>Suessiaceae</taxon>
        <taxon>Polarella</taxon>
    </lineage>
</organism>
<proteinExistence type="predicted"/>
<name>A0A813DFA9_POLGL</name>
<dbReference type="EMBL" id="CAJNNV010002513">
    <property type="protein sequence ID" value="CAE8587320.1"/>
    <property type="molecule type" value="Genomic_DNA"/>
</dbReference>
<evidence type="ECO:0000313" key="3">
    <source>
        <dbReference type="Proteomes" id="UP000654075"/>
    </source>
</evidence>
<accession>A0A813DFA9</accession>
<comment type="caution">
    <text evidence="2">The sequence shown here is derived from an EMBL/GenBank/DDBJ whole genome shotgun (WGS) entry which is preliminary data.</text>
</comment>
<keyword evidence="3" id="KW-1185">Reference proteome</keyword>
<sequence>TGFRWAERSEAVAEFDARLQESRRELREQGLGATEGTGLEVELVDEVRDRLRSDLLYISAVRRQSSQGLPHLPSFEGPAGSNSNNNKNNDNKNNNNRKTWAMCGEGLADWKQMAGACAFEVPLATVTGQLRREMLRAVLAAKTYCGAFLDDYTRQYTQFQGPFAEFFTRFRKAKQQVLISVGGASGLPTSSASKDKGPQATSASSQQSAGGSWTEADLKNWLQFFATISASTRVSQADAYFGHALFGLCLRRIAQRFEIERTLAAAMAGDSEKAPEGEAVEAARFANFVIMITGPGSEETVLKQVLELSSITLGAVR</sequence>
<feature type="non-terminal residue" evidence="2">
    <location>
        <position position="1"/>
    </location>
</feature>
<feature type="region of interest" description="Disordered" evidence="1">
    <location>
        <begin position="68"/>
        <end position="97"/>
    </location>
</feature>
<gene>
    <name evidence="2" type="ORF">PGLA1383_LOCUS6160</name>
</gene>